<sequence length="383" mass="41673">MIYLDNAATTLYKPQAVYDAVMHAMKNYGNSGRGYGETSLEASRCIFETRKCLTEFFGGDNVSGLIFTSNATEALNTVIHGLFNEGDTVITTNLEHNSVLRPLYYAGERGVKADIVSCSGNGIVDASGIEDMITKATKAIICTHASNLTGNVVDIKKIGEIAKKHNLLFIVDASQTAGVLPINVRDMNIDILCFTGHKSLMGPQGTGGFYIRNGIDIRPLKSGGTGIKSFLRQQPEELPELLEAGTLNSHGIAGLLAAVKEINTVGIDKIYNKENRLMQIFYSGISRVKGVKVYGDFRQDRVRCPIVSLNIGTADSSEISMLLEDEFGIVTRAGIHCAPLMHEYFGTKTQGMVRFSFSYYNTEEEVTAAADAVKEIAKKVVDI</sequence>
<protein>
    <recommendedName>
        <fullName evidence="3">cysteine desulfurase</fullName>
        <ecNumber evidence="3">2.8.1.7</ecNumber>
    </recommendedName>
</protein>
<comment type="similarity">
    <text evidence="2">Belongs to the class-V pyridoxal-phosphate-dependent aminotransferase family. Csd subfamily.</text>
</comment>
<dbReference type="InterPro" id="IPR015422">
    <property type="entry name" value="PyrdxlP-dep_Trfase_small"/>
</dbReference>
<dbReference type="Gene3D" id="3.40.640.10">
    <property type="entry name" value="Type I PLP-dependent aspartate aminotransferase-like (Major domain)"/>
    <property type="match status" value="1"/>
</dbReference>
<comment type="caution">
    <text evidence="8">The sequence shown here is derived from an EMBL/GenBank/DDBJ whole genome shotgun (WGS) entry which is preliminary data.</text>
</comment>
<dbReference type="PANTHER" id="PTHR43586">
    <property type="entry name" value="CYSTEINE DESULFURASE"/>
    <property type="match status" value="1"/>
</dbReference>
<evidence type="ECO:0000256" key="3">
    <source>
        <dbReference type="ARBA" id="ARBA00012239"/>
    </source>
</evidence>
<dbReference type="Pfam" id="PF00266">
    <property type="entry name" value="Aminotran_5"/>
    <property type="match status" value="1"/>
</dbReference>
<dbReference type="PIRSF" id="PIRSF005572">
    <property type="entry name" value="NifS"/>
    <property type="match status" value="1"/>
</dbReference>
<dbReference type="InterPro" id="IPR015424">
    <property type="entry name" value="PyrdxlP-dep_Trfase"/>
</dbReference>
<evidence type="ECO:0000256" key="2">
    <source>
        <dbReference type="ARBA" id="ARBA00010447"/>
    </source>
</evidence>
<evidence type="ECO:0000313" key="8">
    <source>
        <dbReference type="EMBL" id="KQC86483.1"/>
    </source>
</evidence>
<dbReference type="PANTHER" id="PTHR43586:SF4">
    <property type="entry name" value="ISOPENICILLIN N EPIMERASE"/>
    <property type="match status" value="1"/>
</dbReference>
<dbReference type="InterPro" id="IPR010969">
    <property type="entry name" value="Cys_dSase-rel_unknwn_funct"/>
</dbReference>
<dbReference type="InterPro" id="IPR000192">
    <property type="entry name" value="Aminotrans_V_dom"/>
</dbReference>
<proteinExistence type="inferred from homology"/>
<evidence type="ECO:0000256" key="4">
    <source>
        <dbReference type="ARBA" id="ARBA00022898"/>
    </source>
</evidence>
<reference evidence="8 9" key="1">
    <citation type="submission" date="2015-10" db="EMBL/GenBank/DDBJ databases">
        <title>Butyribacter intestini gen. nov., sp. nov., a butyric acid-producing bacterium of the family Lachnospiraceae isolated from the human faeces.</title>
        <authorList>
            <person name="Zou Y."/>
            <person name="Xue W."/>
            <person name="Luo G."/>
            <person name="Lv M."/>
        </authorList>
    </citation>
    <scope>NUCLEOTIDE SEQUENCE [LARGE SCALE GENOMIC DNA]</scope>
    <source>
        <strain evidence="8 9">TF01-11</strain>
    </source>
</reference>
<dbReference type="Proteomes" id="UP000050833">
    <property type="component" value="Unassembled WGS sequence"/>
</dbReference>
<dbReference type="NCBIfam" id="TIGR01977">
    <property type="entry name" value="am_tr_V_EF2568"/>
    <property type="match status" value="1"/>
</dbReference>
<dbReference type="EMBL" id="LLKB01000001">
    <property type="protein sequence ID" value="KQC86483.1"/>
    <property type="molecule type" value="Genomic_DNA"/>
</dbReference>
<dbReference type="InterPro" id="IPR020578">
    <property type="entry name" value="Aminotrans_V_PyrdxlP_BS"/>
</dbReference>
<dbReference type="Gene3D" id="3.90.1150.10">
    <property type="entry name" value="Aspartate Aminotransferase, domain 1"/>
    <property type="match status" value="1"/>
</dbReference>
<comment type="cofactor">
    <cofactor evidence="1 6">
        <name>pyridoxal 5'-phosphate</name>
        <dbReference type="ChEBI" id="CHEBI:597326"/>
    </cofactor>
</comment>
<keyword evidence="4" id="KW-0663">Pyridoxal phosphate</keyword>
<evidence type="ECO:0000256" key="6">
    <source>
        <dbReference type="RuleBase" id="RU004504"/>
    </source>
</evidence>
<dbReference type="PROSITE" id="PS00595">
    <property type="entry name" value="AA_TRANSFER_CLASS_5"/>
    <property type="match status" value="1"/>
</dbReference>
<dbReference type="AlphaFoldDB" id="A0AAW3JU93"/>
<comment type="catalytic activity">
    <reaction evidence="5">
        <text>(sulfur carrier)-H + L-cysteine = (sulfur carrier)-SH + L-alanine</text>
        <dbReference type="Rhea" id="RHEA:43892"/>
        <dbReference type="Rhea" id="RHEA-COMP:14737"/>
        <dbReference type="Rhea" id="RHEA-COMP:14739"/>
        <dbReference type="ChEBI" id="CHEBI:29917"/>
        <dbReference type="ChEBI" id="CHEBI:35235"/>
        <dbReference type="ChEBI" id="CHEBI:57972"/>
        <dbReference type="ChEBI" id="CHEBI:64428"/>
        <dbReference type="EC" id="2.8.1.7"/>
    </reaction>
</comment>
<dbReference type="GO" id="GO:0031071">
    <property type="term" value="F:cysteine desulfurase activity"/>
    <property type="evidence" value="ECO:0007669"/>
    <property type="project" value="UniProtKB-EC"/>
</dbReference>
<gene>
    <name evidence="8" type="ORF">APZ18_04685</name>
</gene>
<accession>A0AAW3JU93</accession>
<evidence type="ECO:0000313" key="9">
    <source>
        <dbReference type="Proteomes" id="UP000050833"/>
    </source>
</evidence>
<dbReference type="EC" id="2.8.1.7" evidence="3"/>
<dbReference type="InterPro" id="IPR015421">
    <property type="entry name" value="PyrdxlP-dep_Trfase_major"/>
</dbReference>
<keyword evidence="9" id="KW-1185">Reference proteome</keyword>
<dbReference type="RefSeq" id="WP_055942041.1">
    <property type="nucleotide sequence ID" value="NZ_JAQDCV010000001.1"/>
</dbReference>
<dbReference type="SUPFAM" id="SSF53383">
    <property type="entry name" value="PLP-dependent transferases"/>
    <property type="match status" value="1"/>
</dbReference>
<name>A0AAW3JU93_9FIRM</name>
<evidence type="ECO:0000256" key="5">
    <source>
        <dbReference type="ARBA" id="ARBA00050776"/>
    </source>
</evidence>
<organism evidence="8 9">
    <name type="scientific">Butyribacter intestini</name>
    <dbReference type="NCBI Taxonomy" id="1703332"/>
    <lineage>
        <taxon>Bacteria</taxon>
        <taxon>Bacillati</taxon>
        <taxon>Bacillota</taxon>
        <taxon>Clostridia</taxon>
        <taxon>Lachnospirales</taxon>
        <taxon>Lachnospiraceae</taxon>
        <taxon>Butyribacter</taxon>
    </lineage>
</organism>
<evidence type="ECO:0000256" key="1">
    <source>
        <dbReference type="ARBA" id="ARBA00001933"/>
    </source>
</evidence>
<feature type="domain" description="Aminotransferase class V" evidence="7">
    <location>
        <begin position="2"/>
        <end position="367"/>
    </location>
</feature>
<evidence type="ECO:0000259" key="7">
    <source>
        <dbReference type="Pfam" id="PF00266"/>
    </source>
</evidence>
<dbReference type="InterPro" id="IPR016454">
    <property type="entry name" value="Cysteine_dSase"/>
</dbReference>